<dbReference type="EMBL" id="BSOH01000027">
    <property type="protein sequence ID" value="GLR19477.1"/>
    <property type="molecule type" value="Genomic_DNA"/>
</dbReference>
<protein>
    <recommendedName>
        <fullName evidence="3">Four helix bundle protein</fullName>
    </recommendedName>
</protein>
<evidence type="ECO:0000313" key="1">
    <source>
        <dbReference type="EMBL" id="GLR19477.1"/>
    </source>
</evidence>
<gene>
    <name evidence="1" type="ORF">GCM10007940_40930</name>
</gene>
<dbReference type="RefSeq" id="WP_235291826.1">
    <property type="nucleotide sequence ID" value="NZ_BSOH01000027.1"/>
</dbReference>
<organism evidence="1 2">
    <name type="scientific">Portibacter lacus</name>
    <dbReference type="NCBI Taxonomy" id="1099794"/>
    <lineage>
        <taxon>Bacteria</taxon>
        <taxon>Pseudomonadati</taxon>
        <taxon>Bacteroidota</taxon>
        <taxon>Saprospiria</taxon>
        <taxon>Saprospirales</taxon>
        <taxon>Haliscomenobacteraceae</taxon>
        <taxon>Portibacter</taxon>
    </lineage>
</organism>
<reference evidence="1" key="2">
    <citation type="submission" date="2023-01" db="EMBL/GenBank/DDBJ databases">
        <title>Draft genome sequence of Portibacter lacus strain NBRC 108769.</title>
        <authorList>
            <person name="Sun Q."/>
            <person name="Mori K."/>
        </authorList>
    </citation>
    <scope>NUCLEOTIDE SEQUENCE</scope>
    <source>
        <strain evidence="1">NBRC 108769</strain>
    </source>
</reference>
<name>A0AA37SSW3_9BACT</name>
<accession>A0AA37SSW3</accession>
<keyword evidence="2" id="KW-1185">Reference proteome</keyword>
<reference evidence="1" key="1">
    <citation type="journal article" date="2014" name="Int. J. Syst. Evol. Microbiol.">
        <title>Complete genome sequence of Corynebacterium casei LMG S-19264T (=DSM 44701T), isolated from a smear-ripened cheese.</title>
        <authorList>
            <consortium name="US DOE Joint Genome Institute (JGI-PGF)"/>
            <person name="Walter F."/>
            <person name="Albersmeier A."/>
            <person name="Kalinowski J."/>
            <person name="Ruckert C."/>
        </authorList>
    </citation>
    <scope>NUCLEOTIDE SEQUENCE</scope>
    <source>
        <strain evidence="1">NBRC 108769</strain>
    </source>
</reference>
<dbReference type="Proteomes" id="UP001156666">
    <property type="component" value="Unassembled WGS sequence"/>
</dbReference>
<evidence type="ECO:0008006" key="3">
    <source>
        <dbReference type="Google" id="ProtNLM"/>
    </source>
</evidence>
<dbReference type="AlphaFoldDB" id="A0AA37SSW3"/>
<proteinExistence type="predicted"/>
<comment type="caution">
    <text evidence="1">The sequence shown here is derived from an EMBL/GenBank/DDBJ whole genome shotgun (WGS) entry which is preliminary data.</text>
</comment>
<sequence>MLKEIKFIHVRDICIKLMVFVFKETEDLIENSNNKYATRVRNAVLALGYSINHLEDKEDDDYISKIFLNTLTELEKNYRLIRLNGLIDDERLINVLMQVEKFRSMV</sequence>
<evidence type="ECO:0000313" key="2">
    <source>
        <dbReference type="Proteomes" id="UP001156666"/>
    </source>
</evidence>